<dbReference type="SUPFAM" id="SSF51064">
    <property type="entry name" value="Head domain of nucleotide exchange factor GrpE"/>
    <property type="match status" value="1"/>
</dbReference>
<dbReference type="PRINTS" id="PR00773">
    <property type="entry name" value="GRPEPROTEIN"/>
</dbReference>
<evidence type="ECO:0000313" key="15">
    <source>
        <dbReference type="Proteomes" id="UP000050417"/>
    </source>
</evidence>
<dbReference type="GO" id="GO:0000774">
    <property type="term" value="F:adenyl-nucleotide exchange factor activity"/>
    <property type="evidence" value="ECO:0007669"/>
    <property type="project" value="InterPro"/>
</dbReference>
<reference evidence="14 15" key="1">
    <citation type="submission" date="2015-07" db="EMBL/GenBank/DDBJ databases">
        <title>Genome sequence of Ornatilinea apprima DSM 23815.</title>
        <authorList>
            <person name="Hemp J."/>
            <person name="Ward L.M."/>
            <person name="Pace L.A."/>
            <person name="Fischer W.W."/>
        </authorList>
    </citation>
    <scope>NUCLEOTIDE SEQUENCE [LARGE SCALE GENOMIC DNA]</scope>
    <source>
        <strain evidence="14 15">P3M-1</strain>
    </source>
</reference>
<comment type="subunit">
    <text evidence="3 10">Homodimer.</text>
</comment>
<accession>A0A0N8GL13</accession>
<comment type="function">
    <text evidence="7 10 11">Participates actively in the response to hyperosmotic and heat shock by preventing the aggregation of stress-denatured proteins, in association with DnaK and GrpE. It is the nucleotide exchange factor for DnaK and may function as a thermosensor. Unfolded proteins bind initially to DnaJ; upon interaction with the DnaJ-bound protein, DnaK hydrolyzes its bound ATP, resulting in the formation of a stable complex. GrpE releases ADP from DnaK; ATP binding to DnaK triggers the release of the substrate protein, thus completing the reaction cycle. Several rounds of ATP-dependent interactions between DnaJ, DnaK and GrpE are required for fully efficient folding.</text>
</comment>
<dbReference type="OrthoDB" id="9812586at2"/>
<dbReference type="GO" id="GO:0006457">
    <property type="term" value="P:protein folding"/>
    <property type="evidence" value="ECO:0007669"/>
    <property type="project" value="InterPro"/>
</dbReference>
<dbReference type="CDD" id="cd00446">
    <property type="entry name" value="GrpE"/>
    <property type="match status" value="1"/>
</dbReference>
<dbReference type="Pfam" id="PF01025">
    <property type="entry name" value="GrpE"/>
    <property type="match status" value="1"/>
</dbReference>
<keyword evidence="4 10" id="KW-0963">Cytoplasm</keyword>
<dbReference type="RefSeq" id="WP_075064367.1">
    <property type="nucleotide sequence ID" value="NZ_LGCL01000042.1"/>
</dbReference>
<dbReference type="PROSITE" id="PS01071">
    <property type="entry name" value="GRPE"/>
    <property type="match status" value="1"/>
</dbReference>
<evidence type="ECO:0000313" key="14">
    <source>
        <dbReference type="EMBL" id="KPL71218.1"/>
    </source>
</evidence>
<sequence>MDRETRKKKSQQVAAEEPQAAPEAPESEAPIPEAVVEINQLKDQLEVERKKSQENLDGWQRERADFSNYKKRIERDQVLLTSNLKFELIKKYLAVQDDLERALKNRPTEGEGAKWSEGIELVSRKLKTILEAEGIKAIEAEGQMFDPTLHEAITSEESPDHESGQVIEVLQQGYMLGDRVLRPALVRVAR</sequence>
<evidence type="ECO:0000256" key="2">
    <source>
        <dbReference type="ARBA" id="ARBA00009054"/>
    </source>
</evidence>
<keyword evidence="15" id="KW-1185">Reference proteome</keyword>
<dbReference type="FunFam" id="2.30.22.10:FF:000001">
    <property type="entry name" value="Protein GrpE"/>
    <property type="match status" value="1"/>
</dbReference>
<keyword evidence="6 10" id="KW-0143">Chaperone</keyword>
<dbReference type="HAMAP" id="MF_01151">
    <property type="entry name" value="GrpE"/>
    <property type="match status" value="1"/>
</dbReference>
<evidence type="ECO:0000256" key="8">
    <source>
        <dbReference type="ARBA" id="ARBA00072274"/>
    </source>
</evidence>
<dbReference type="Gene3D" id="3.90.20.20">
    <property type="match status" value="1"/>
</dbReference>
<organism evidence="14 15">
    <name type="scientific">Ornatilinea apprima</name>
    <dbReference type="NCBI Taxonomy" id="1134406"/>
    <lineage>
        <taxon>Bacteria</taxon>
        <taxon>Bacillati</taxon>
        <taxon>Chloroflexota</taxon>
        <taxon>Anaerolineae</taxon>
        <taxon>Anaerolineales</taxon>
        <taxon>Anaerolineaceae</taxon>
        <taxon>Ornatilinea</taxon>
    </lineage>
</organism>
<gene>
    <name evidence="10" type="primary">grpE</name>
    <name evidence="14" type="ORF">ADN00_17620</name>
</gene>
<evidence type="ECO:0000256" key="11">
    <source>
        <dbReference type="RuleBase" id="RU000639"/>
    </source>
</evidence>
<evidence type="ECO:0000256" key="7">
    <source>
        <dbReference type="ARBA" id="ARBA00053401"/>
    </source>
</evidence>
<evidence type="ECO:0000256" key="5">
    <source>
        <dbReference type="ARBA" id="ARBA00023016"/>
    </source>
</evidence>
<dbReference type="PANTHER" id="PTHR21237">
    <property type="entry name" value="GRPE PROTEIN"/>
    <property type="match status" value="1"/>
</dbReference>
<dbReference type="SUPFAM" id="SSF58014">
    <property type="entry name" value="Coiled-coil domain of nucleotide exchange factor GrpE"/>
    <property type="match status" value="1"/>
</dbReference>
<evidence type="ECO:0000256" key="1">
    <source>
        <dbReference type="ARBA" id="ARBA00004496"/>
    </source>
</evidence>
<dbReference type="GO" id="GO:0051087">
    <property type="term" value="F:protein-folding chaperone binding"/>
    <property type="evidence" value="ECO:0007669"/>
    <property type="project" value="InterPro"/>
</dbReference>
<evidence type="ECO:0000256" key="9">
    <source>
        <dbReference type="ARBA" id="ARBA00076414"/>
    </source>
</evidence>
<feature type="region of interest" description="Disordered" evidence="13">
    <location>
        <begin position="1"/>
        <end position="32"/>
    </location>
</feature>
<dbReference type="PANTHER" id="PTHR21237:SF23">
    <property type="entry name" value="GRPE PROTEIN HOMOLOG, MITOCHONDRIAL"/>
    <property type="match status" value="1"/>
</dbReference>
<feature type="compositionally biased region" description="Low complexity" evidence="13">
    <location>
        <begin position="11"/>
        <end position="32"/>
    </location>
</feature>
<evidence type="ECO:0000256" key="10">
    <source>
        <dbReference type="HAMAP-Rule" id="MF_01151"/>
    </source>
</evidence>
<dbReference type="GO" id="GO:0042803">
    <property type="term" value="F:protein homodimerization activity"/>
    <property type="evidence" value="ECO:0007669"/>
    <property type="project" value="InterPro"/>
</dbReference>
<dbReference type="GO" id="GO:0051082">
    <property type="term" value="F:unfolded protein binding"/>
    <property type="evidence" value="ECO:0007669"/>
    <property type="project" value="TreeGrafter"/>
</dbReference>
<protein>
    <recommendedName>
        <fullName evidence="8 10">Protein GrpE</fullName>
    </recommendedName>
    <alternativeName>
        <fullName evidence="9 10">HSP-70 cofactor</fullName>
    </alternativeName>
</protein>
<feature type="compositionally biased region" description="Basic residues" evidence="13">
    <location>
        <begin position="1"/>
        <end position="10"/>
    </location>
</feature>
<proteinExistence type="inferred from homology"/>
<dbReference type="Gene3D" id="2.30.22.10">
    <property type="entry name" value="Head domain of nucleotide exchange factor GrpE"/>
    <property type="match status" value="1"/>
</dbReference>
<dbReference type="STRING" id="1134406.ADN00_17620"/>
<comment type="similarity">
    <text evidence="2 10 12">Belongs to the GrpE family.</text>
</comment>
<evidence type="ECO:0000256" key="12">
    <source>
        <dbReference type="RuleBase" id="RU004478"/>
    </source>
</evidence>
<evidence type="ECO:0000256" key="3">
    <source>
        <dbReference type="ARBA" id="ARBA00011738"/>
    </source>
</evidence>
<dbReference type="PATRIC" id="fig|1134406.4.peg.2788"/>
<name>A0A0N8GL13_9CHLR</name>
<evidence type="ECO:0000256" key="6">
    <source>
        <dbReference type="ARBA" id="ARBA00023186"/>
    </source>
</evidence>
<evidence type="ECO:0000256" key="13">
    <source>
        <dbReference type="SAM" id="MobiDB-lite"/>
    </source>
</evidence>
<comment type="subcellular location">
    <subcellularLocation>
        <location evidence="1 10">Cytoplasm</location>
    </subcellularLocation>
</comment>
<dbReference type="InterPro" id="IPR013805">
    <property type="entry name" value="GrpE_CC"/>
</dbReference>
<dbReference type="GO" id="GO:0005737">
    <property type="term" value="C:cytoplasm"/>
    <property type="evidence" value="ECO:0007669"/>
    <property type="project" value="UniProtKB-SubCell"/>
</dbReference>
<comment type="caution">
    <text evidence="14">The sequence shown here is derived from an EMBL/GenBank/DDBJ whole genome shotgun (WGS) entry which is preliminary data.</text>
</comment>
<dbReference type="EMBL" id="LGCL01000042">
    <property type="protein sequence ID" value="KPL71218.1"/>
    <property type="molecule type" value="Genomic_DNA"/>
</dbReference>
<keyword evidence="5 10" id="KW-0346">Stress response</keyword>
<dbReference type="Proteomes" id="UP000050417">
    <property type="component" value="Unassembled WGS sequence"/>
</dbReference>
<dbReference type="InterPro" id="IPR000740">
    <property type="entry name" value="GrpE"/>
</dbReference>
<evidence type="ECO:0000256" key="4">
    <source>
        <dbReference type="ARBA" id="ARBA00022490"/>
    </source>
</evidence>
<dbReference type="AlphaFoldDB" id="A0A0N8GL13"/>
<dbReference type="InterPro" id="IPR009012">
    <property type="entry name" value="GrpE_head"/>
</dbReference>